<dbReference type="GeneID" id="54486478"/>
<evidence type="ECO:0000313" key="3">
    <source>
        <dbReference type="Proteomes" id="UP000799437"/>
    </source>
</evidence>
<dbReference type="Proteomes" id="UP000799437">
    <property type="component" value="Unassembled WGS sequence"/>
</dbReference>
<feature type="compositionally biased region" description="Basic and acidic residues" evidence="1">
    <location>
        <begin position="182"/>
        <end position="194"/>
    </location>
</feature>
<dbReference type="EMBL" id="ML996570">
    <property type="protein sequence ID" value="KAF2759154.1"/>
    <property type="molecule type" value="Genomic_DNA"/>
</dbReference>
<organism evidence="2 3">
    <name type="scientific">Pseudovirgaria hyperparasitica</name>
    <dbReference type="NCBI Taxonomy" id="470096"/>
    <lineage>
        <taxon>Eukaryota</taxon>
        <taxon>Fungi</taxon>
        <taxon>Dikarya</taxon>
        <taxon>Ascomycota</taxon>
        <taxon>Pezizomycotina</taxon>
        <taxon>Dothideomycetes</taxon>
        <taxon>Dothideomycetes incertae sedis</taxon>
        <taxon>Acrospermales</taxon>
        <taxon>Acrospermaceae</taxon>
        <taxon>Pseudovirgaria</taxon>
    </lineage>
</organism>
<keyword evidence="3" id="KW-1185">Reference proteome</keyword>
<feature type="compositionally biased region" description="Low complexity" evidence="1">
    <location>
        <begin position="314"/>
        <end position="327"/>
    </location>
</feature>
<protein>
    <submittedName>
        <fullName evidence="2">Uncharacterized protein</fullName>
    </submittedName>
</protein>
<dbReference type="AlphaFoldDB" id="A0A6A6WAU1"/>
<proteinExistence type="predicted"/>
<accession>A0A6A6WAU1</accession>
<feature type="compositionally biased region" description="Basic and acidic residues" evidence="1">
    <location>
        <begin position="87"/>
        <end position="102"/>
    </location>
</feature>
<evidence type="ECO:0000313" key="2">
    <source>
        <dbReference type="EMBL" id="KAF2759154.1"/>
    </source>
</evidence>
<dbReference type="RefSeq" id="XP_033601605.1">
    <property type="nucleotide sequence ID" value="XM_033745424.1"/>
</dbReference>
<feature type="region of interest" description="Disordered" evidence="1">
    <location>
        <begin position="314"/>
        <end position="364"/>
    </location>
</feature>
<name>A0A6A6WAU1_9PEZI</name>
<feature type="region of interest" description="Disordered" evidence="1">
    <location>
        <begin position="87"/>
        <end position="210"/>
    </location>
</feature>
<evidence type="ECO:0000256" key="1">
    <source>
        <dbReference type="SAM" id="MobiDB-lite"/>
    </source>
</evidence>
<gene>
    <name evidence="2" type="ORF">EJ05DRAFT_485216</name>
</gene>
<reference evidence="2" key="1">
    <citation type="journal article" date="2020" name="Stud. Mycol.">
        <title>101 Dothideomycetes genomes: a test case for predicting lifestyles and emergence of pathogens.</title>
        <authorList>
            <person name="Haridas S."/>
            <person name="Albert R."/>
            <person name="Binder M."/>
            <person name="Bloem J."/>
            <person name="Labutti K."/>
            <person name="Salamov A."/>
            <person name="Andreopoulos B."/>
            <person name="Baker S."/>
            <person name="Barry K."/>
            <person name="Bills G."/>
            <person name="Bluhm B."/>
            <person name="Cannon C."/>
            <person name="Castanera R."/>
            <person name="Culley D."/>
            <person name="Daum C."/>
            <person name="Ezra D."/>
            <person name="Gonzalez J."/>
            <person name="Henrissat B."/>
            <person name="Kuo A."/>
            <person name="Liang C."/>
            <person name="Lipzen A."/>
            <person name="Lutzoni F."/>
            <person name="Magnuson J."/>
            <person name="Mondo S."/>
            <person name="Nolan M."/>
            <person name="Ohm R."/>
            <person name="Pangilinan J."/>
            <person name="Park H.-J."/>
            <person name="Ramirez L."/>
            <person name="Alfaro M."/>
            <person name="Sun H."/>
            <person name="Tritt A."/>
            <person name="Yoshinaga Y."/>
            <person name="Zwiers L.-H."/>
            <person name="Turgeon B."/>
            <person name="Goodwin S."/>
            <person name="Spatafora J."/>
            <person name="Crous P."/>
            <person name="Grigoriev I."/>
        </authorList>
    </citation>
    <scope>NUCLEOTIDE SEQUENCE</scope>
    <source>
        <strain evidence="2">CBS 121739</strain>
    </source>
</reference>
<sequence>MDAQKQQVATPPPHHPIDAAQAMLNLVLLQTGRFFADPALRDSKRAQSGLKKVIPAALSSYHNHLDELSTKIKFAQRVIRRDLAVKQKEREKREAEAAEKQKTAPAPAVASPQKPDLTETLDEEKKSTATQDVDMEDVGDAPNDDAKPSIMPEEEKNATSISDTRVPQPVKPPPIQTQTNEQSKKSDPEIEHEATNNPLTATDDLFGKTPTTAGIGNVDIDKMFEDLSNDQDMDTNDNDNDLGFAIGDNASNSLLAGLEDYANSGGDMNLDSSNGIDDFTITDLQVEVSNPNPTTSAPATTTLQTTSAAAQQAATTTTDAINTNDQNDFNDLFSFDQDDSEDWMNGPTGGDGTAFDDAFLDPGE</sequence>
<dbReference type="OrthoDB" id="5409998at2759"/>
<feature type="compositionally biased region" description="Acidic residues" evidence="1">
    <location>
        <begin position="133"/>
        <end position="143"/>
    </location>
</feature>